<keyword evidence="5" id="KW-0862">Zinc</keyword>
<evidence type="ECO:0000256" key="3">
    <source>
        <dbReference type="ARBA" id="ARBA00022723"/>
    </source>
</evidence>
<accession>A0A840I9Z5</accession>
<comment type="similarity">
    <text evidence="2">Belongs to the metallo-beta-lactamase superfamily.</text>
</comment>
<evidence type="ECO:0000256" key="1">
    <source>
        <dbReference type="ARBA" id="ARBA00001947"/>
    </source>
</evidence>
<comment type="cofactor">
    <cofactor evidence="1">
        <name>Zn(2+)</name>
        <dbReference type="ChEBI" id="CHEBI:29105"/>
    </cofactor>
</comment>
<dbReference type="PANTHER" id="PTHR42978">
    <property type="entry name" value="QUORUM-QUENCHING LACTONASE YTNP-RELATED-RELATED"/>
    <property type="match status" value="1"/>
</dbReference>
<evidence type="ECO:0000313" key="7">
    <source>
        <dbReference type="Proteomes" id="UP000585272"/>
    </source>
</evidence>
<dbReference type="RefSeq" id="WP_183338576.1">
    <property type="nucleotide sequence ID" value="NZ_JACHNU010000001.1"/>
</dbReference>
<comment type="caution">
    <text evidence="6">The sequence shown here is derived from an EMBL/GenBank/DDBJ whole genome shotgun (WGS) entry which is preliminary data.</text>
</comment>
<gene>
    <name evidence="6" type="ORF">BDZ31_000461</name>
</gene>
<dbReference type="Proteomes" id="UP000585272">
    <property type="component" value="Unassembled WGS sequence"/>
</dbReference>
<dbReference type="AlphaFoldDB" id="A0A840I9Z5"/>
<dbReference type="InterPro" id="IPR036866">
    <property type="entry name" value="RibonucZ/Hydroxyglut_hydro"/>
</dbReference>
<protein>
    <submittedName>
        <fullName evidence="6">Glyoxylase-like metal-dependent hydrolase (Beta-lactamase superfamily II)</fullName>
    </submittedName>
</protein>
<name>A0A840I9Z5_9ACTN</name>
<dbReference type="EMBL" id="JACHNU010000001">
    <property type="protein sequence ID" value="MBB4660888.1"/>
    <property type="molecule type" value="Genomic_DNA"/>
</dbReference>
<dbReference type="Gene3D" id="3.60.15.10">
    <property type="entry name" value="Ribonuclease Z/Hydroxyacylglutathione hydrolase-like"/>
    <property type="match status" value="1"/>
</dbReference>
<evidence type="ECO:0000256" key="2">
    <source>
        <dbReference type="ARBA" id="ARBA00007749"/>
    </source>
</evidence>
<proteinExistence type="inferred from homology"/>
<dbReference type="SUPFAM" id="SSF56281">
    <property type="entry name" value="Metallo-hydrolase/oxidoreductase"/>
    <property type="match status" value="1"/>
</dbReference>
<organism evidence="6 7">
    <name type="scientific">Conexibacter arvalis</name>
    <dbReference type="NCBI Taxonomy" id="912552"/>
    <lineage>
        <taxon>Bacteria</taxon>
        <taxon>Bacillati</taxon>
        <taxon>Actinomycetota</taxon>
        <taxon>Thermoleophilia</taxon>
        <taxon>Solirubrobacterales</taxon>
        <taxon>Conexibacteraceae</taxon>
        <taxon>Conexibacter</taxon>
    </lineage>
</organism>
<evidence type="ECO:0000256" key="4">
    <source>
        <dbReference type="ARBA" id="ARBA00022801"/>
    </source>
</evidence>
<sequence>MHHALTACPVAVHEVPTSKCFFGRDDDRVIDLWFYVWLVRSEDGGIGLIDSGLPPDADDLAALRTTGVYRDVVGLADALAAHGVAAEQVDWCCVTQPVTYHSGGLVPELLPRAEVWLSKAGMTELLCDPPGHPPTEFFFTARSWAYLRELAIEGRLHVVDEPTEVVPGVVFETTGGHHPGSAGVRVRTRDEGVVGILETAFLQENVDAEIPIGIAEHVAECRRAIRRWKRDCDVVLADHDPSLARRYGGAAAAAR</sequence>
<evidence type="ECO:0000256" key="5">
    <source>
        <dbReference type="ARBA" id="ARBA00022833"/>
    </source>
</evidence>
<dbReference type="PANTHER" id="PTHR42978:SF2">
    <property type="entry name" value="102 KBASES UNSTABLE REGION: FROM 1 TO 119443"/>
    <property type="match status" value="1"/>
</dbReference>
<dbReference type="InterPro" id="IPR051013">
    <property type="entry name" value="MBL_superfamily_lactonases"/>
</dbReference>
<evidence type="ECO:0000313" key="6">
    <source>
        <dbReference type="EMBL" id="MBB4660888.1"/>
    </source>
</evidence>
<keyword evidence="4 6" id="KW-0378">Hydrolase</keyword>
<keyword evidence="7" id="KW-1185">Reference proteome</keyword>
<reference evidence="6 7" key="1">
    <citation type="submission" date="2020-08" db="EMBL/GenBank/DDBJ databases">
        <title>Genomic Encyclopedia of Archaeal and Bacterial Type Strains, Phase II (KMG-II): from individual species to whole genera.</title>
        <authorList>
            <person name="Goeker M."/>
        </authorList>
    </citation>
    <scope>NUCLEOTIDE SEQUENCE [LARGE SCALE GENOMIC DNA]</scope>
    <source>
        <strain evidence="6 7">DSM 23288</strain>
    </source>
</reference>
<keyword evidence="3" id="KW-0479">Metal-binding</keyword>
<dbReference type="GO" id="GO:0016787">
    <property type="term" value="F:hydrolase activity"/>
    <property type="evidence" value="ECO:0007669"/>
    <property type="project" value="UniProtKB-KW"/>
</dbReference>
<dbReference type="GO" id="GO:0046872">
    <property type="term" value="F:metal ion binding"/>
    <property type="evidence" value="ECO:0007669"/>
    <property type="project" value="UniProtKB-KW"/>
</dbReference>